<comment type="subcellular location">
    <subcellularLocation>
        <location evidence="1">Periplasm</location>
    </subcellularLocation>
</comment>
<dbReference type="InterPro" id="IPR026259">
    <property type="entry name" value="MauG/Cytc_peroxidase"/>
</dbReference>
<dbReference type="AlphaFoldDB" id="A0A6B9ZD61"/>
<feature type="binding site" description="covalent" evidence="13">
    <location>
        <position position="103"/>
    </location>
    <ligand>
        <name>heme c</name>
        <dbReference type="ChEBI" id="CHEBI:61717"/>
        <label>1</label>
    </ligand>
</feature>
<dbReference type="InterPro" id="IPR004852">
    <property type="entry name" value="Di-haem_cyt_c_peroxidsae"/>
</dbReference>
<feature type="binding site" description="axial binding residue" evidence="14">
    <location>
        <position position="107"/>
    </location>
    <ligand>
        <name>heme c</name>
        <dbReference type="ChEBI" id="CHEBI:61717"/>
        <label>1</label>
    </ligand>
    <ligandPart>
        <name>Fe</name>
        <dbReference type="ChEBI" id="CHEBI:18248"/>
    </ligandPart>
</feature>
<evidence type="ECO:0000256" key="3">
    <source>
        <dbReference type="ARBA" id="ARBA00022448"/>
    </source>
</evidence>
<evidence type="ECO:0000256" key="13">
    <source>
        <dbReference type="PIRSR" id="PIRSR000294-1"/>
    </source>
</evidence>
<evidence type="ECO:0000259" key="15">
    <source>
        <dbReference type="PROSITE" id="PS51007"/>
    </source>
</evidence>
<comment type="PTM">
    <text evidence="13">Binds 2 heme groups per subunit.</text>
</comment>
<protein>
    <recommendedName>
        <fullName evidence="12">Methylamine utilization protein MauG</fullName>
    </recommendedName>
</protein>
<dbReference type="Proteomes" id="UP000476411">
    <property type="component" value="Chromosome"/>
</dbReference>
<name>A0A6B9ZD61_9BACT</name>
<evidence type="ECO:0000256" key="7">
    <source>
        <dbReference type="ARBA" id="ARBA00022764"/>
    </source>
</evidence>
<evidence type="ECO:0000256" key="9">
    <source>
        <dbReference type="ARBA" id="ARBA00023002"/>
    </source>
</evidence>
<evidence type="ECO:0000256" key="6">
    <source>
        <dbReference type="ARBA" id="ARBA00022729"/>
    </source>
</evidence>
<feature type="binding site" description="axial binding residue" evidence="14">
    <location>
        <position position="252"/>
    </location>
    <ligand>
        <name>heme c</name>
        <dbReference type="ChEBI" id="CHEBI:61717"/>
        <label>2</label>
    </ligand>
    <ligandPart>
        <name>Fe</name>
        <dbReference type="ChEBI" id="CHEBI:18248"/>
    </ligandPart>
</feature>
<dbReference type="GO" id="GO:0042597">
    <property type="term" value="C:periplasmic space"/>
    <property type="evidence" value="ECO:0007669"/>
    <property type="project" value="UniProtKB-SubCell"/>
</dbReference>
<reference evidence="16 17" key="1">
    <citation type="submission" date="2020-01" db="EMBL/GenBank/DDBJ databases">
        <title>Complete genome sequence of Chitinophaga sp. H33E-04 isolated from quinoa roots.</title>
        <authorList>
            <person name="Weon H.-Y."/>
            <person name="Lee S.A."/>
        </authorList>
    </citation>
    <scope>NUCLEOTIDE SEQUENCE [LARGE SCALE GENOMIC DNA]</scope>
    <source>
        <strain evidence="16 17">H33E-04</strain>
    </source>
</reference>
<dbReference type="EMBL" id="CP048113">
    <property type="protein sequence ID" value="QHS59075.1"/>
    <property type="molecule type" value="Genomic_DNA"/>
</dbReference>
<comment type="pathway">
    <text evidence="2">One-carbon metabolism; methylamine degradation.</text>
</comment>
<dbReference type="Pfam" id="PF03150">
    <property type="entry name" value="CCP_MauG"/>
    <property type="match status" value="1"/>
</dbReference>
<dbReference type="KEGG" id="chih:GWR21_05540"/>
<dbReference type="SUPFAM" id="SSF46626">
    <property type="entry name" value="Cytochrome c"/>
    <property type="match status" value="2"/>
</dbReference>
<dbReference type="PANTHER" id="PTHR30600">
    <property type="entry name" value="CYTOCHROME C PEROXIDASE-RELATED"/>
    <property type="match status" value="1"/>
</dbReference>
<feature type="domain" description="Cytochrome c" evidence="15">
    <location>
        <begin position="233"/>
        <end position="369"/>
    </location>
</feature>
<evidence type="ECO:0000256" key="4">
    <source>
        <dbReference type="ARBA" id="ARBA00022617"/>
    </source>
</evidence>
<evidence type="ECO:0000256" key="5">
    <source>
        <dbReference type="ARBA" id="ARBA00022723"/>
    </source>
</evidence>
<evidence type="ECO:0000256" key="11">
    <source>
        <dbReference type="ARBA" id="ARBA00058991"/>
    </source>
</evidence>
<dbReference type="GO" id="GO:0004130">
    <property type="term" value="F:cytochrome-c peroxidase activity"/>
    <property type="evidence" value="ECO:0007669"/>
    <property type="project" value="TreeGrafter"/>
</dbReference>
<dbReference type="GO" id="GO:0009055">
    <property type="term" value="F:electron transfer activity"/>
    <property type="evidence" value="ECO:0007669"/>
    <property type="project" value="InterPro"/>
</dbReference>
<dbReference type="Gene3D" id="1.10.760.10">
    <property type="entry name" value="Cytochrome c-like domain"/>
    <property type="match status" value="2"/>
</dbReference>
<dbReference type="InterPro" id="IPR051395">
    <property type="entry name" value="Cytochrome_c_Peroxidase/MauG"/>
</dbReference>
<comment type="function">
    <text evidence="11">Involved in methylamine metabolism. Essential for the maturation of the beta subunit of MADH, presumably via a step in the biosynthesis of tryptophan tryptophylquinone (TTQ), the cofactor of MADH.</text>
</comment>
<sequence length="384" mass="43212">MRFSRIFLVAGLLSGAILLGAAGISMTAPQYTIEELRQLYSSGDPSKWPAPDLDSATRIGFRDIGKLDRPSYPDYNPYSKEKEVLGRTLFYDPRMSKSLQLSCASCHDPELGWGDGRRVSYGHNRQTGKRNAMTLFNVGFYKHFFWDGRATTLEQQAVFPVQDKVEMAQTLTQMEANIKAIPEYAVMFKDAFGDAAVTVGRIQYAIATFERSIVSNSSRFDKFVTGSSELLSDEEVKGLHLFRTRARCINCHNTPLFSDNQFHNDGQALYGSKMEDFGHYHLSGKQEDIGAFRTPSLREVGQTGPWMHHGNFPTLRDVVEYYNLGNPSPIQKFVQVDESKRPVPSPVLRKLNLDKEELHALEAFLKTLTTQVRKPAPPALPGMN</sequence>
<feature type="binding site" description="axial binding residue" evidence="14">
    <location>
        <position position="123"/>
    </location>
    <ligand>
        <name>heme c</name>
        <dbReference type="ChEBI" id="CHEBI:61717"/>
        <label>1</label>
    </ligand>
    <ligandPart>
        <name>Fe</name>
        <dbReference type="ChEBI" id="CHEBI:18248"/>
    </ligandPart>
</feature>
<evidence type="ECO:0000313" key="17">
    <source>
        <dbReference type="Proteomes" id="UP000476411"/>
    </source>
</evidence>
<dbReference type="GO" id="GO:0020037">
    <property type="term" value="F:heme binding"/>
    <property type="evidence" value="ECO:0007669"/>
    <property type="project" value="InterPro"/>
</dbReference>
<dbReference type="InterPro" id="IPR036909">
    <property type="entry name" value="Cyt_c-like_dom_sf"/>
</dbReference>
<evidence type="ECO:0000256" key="1">
    <source>
        <dbReference type="ARBA" id="ARBA00004418"/>
    </source>
</evidence>
<dbReference type="PANTHER" id="PTHR30600:SF10">
    <property type="entry name" value="BLL6722 PROTEIN"/>
    <property type="match status" value="1"/>
</dbReference>
<dbReference type="InterPro" id="IPR009056">
    <property type="entry name" value="Cyt_c-like_dom"/>
</dbReference>
<feature type="binding site" description="covalent" evidence="13">
    <location>
        <position position="106"/>
    </location>
    <ligand>
        <name>heme c</name>
        <dbReference type="ChEBI" id="CHEBI:61717"/>
        <label>1</label>
    </ligand>
</feature>
<dbReference type="PIRSF" id="PIRSF000294">
    <property type="entry name" value="Cytochrome-c_peroxidase"/>
    <property type="match status" value="1"/>
</dbReference>
<keyword evidence="10 14" id="KW-0408">Iron</keyword>
<dbReference type="GO" id="GO:0046872">
    <property type="term" value="F:metal ion binding"/>
    <property type="evidence" value="ECO:0007669"/>
    <property type="project" value="UniProtKB-KW"/>
</dbReference>
<keyword evidence="17" id="KW-1185">Reference proteome</keyword>
<comment type="cofactor">
    <cofactor evidence="13">
        <name>heme</name>
        <dbReference type="ChEBI" id="CHEBI:30413"/>
    </cofactor>
    <text evidence="13">Binds 2 heme groups.</text>
</comment>
<accession>A0A6B9ZD61</accession>
<feature type="binding site" description="covalent" evidence="13">
    <location>
        <position position="251"/>
    </location>
    <ligand>
        <name>heme c</name>
        <dbReference type="ChEBI" id="CHEBI:61717"/>
        <label>2</label>
    </ligand>
</feature>
<keyword evidence="6" id="KW-0732">Signal</keyword>
<evidence type="ECO:0000256" key="2">
    <source>
        <dbReference type="ARBA" id="ARBA00004856"/>
    </source>
</evidence>
<keyword evidence="8" id="KW-0249">Electron transport</keyword>
<evidence type="ECO:0000313" key="16">
    <source>
        <dbReference type="EMBL" id="QHS59075.1"/>
    </source>
</evidence>
<evidence type="ECO:0000256" key="12">
    <source>
        <dbReference type="ARBA" id="ARBA00073576"/>
    </source>
</evidence>
<keyword evidence="4 13" id="KW-0349">Heme</keyword>
<organism evidence="16 17">
    <name type="scientific">Chitinophaga agri</name>
    <dbReference type="NCBI Taxonomy" id="2703787"/>
    <lineage>
        <taxon>Bacteria</taxon>
        <taxon>Pseudomonadati</taxon>
        <taxon>Bacteroidota</taxon>
        <taxon>Chitinophagia</taxon>
        <taxon>Chitinophagales</taxon>
        <taxon>Chitinophagaceae</taxon>
        <taxon>Chitinophaga</taxon>
    </lineage>
</organism>
<dbReference type="RefSeq" id="WP_162330777.1">
    <property type="nucleotide sequence ID" value="NZ_CP048113.1"/>
</dbReference>
<dbReference type="PROSITE" id="PS51007">
    <property type="entry name" value="CYTC"/>
    <property type="match status" value="1"/>
</dbReference>
<keyword evidence="16" id="KW-0575">Peroxidase</keyword>
<proteinExistence type="predicted"/>
<evidence type="ECO:0000256" key="14">
    <source>
        <dbReference type="PIRSR" id="PIRSR000294-2"/>
    </source>
</evidence>
<evidence type="ECO:0000256" key="8">
    <source>
        <dbReference type="ARBA" id="ARBA00022982"/>
    </source>
</evidence>
<evidence type="ECO:0000256" key="10">
    <source>
        <dbReference type="ARBA" id="ARBA00023004"/>
    </source>
</evidence>
<keyword evidence="3" id="KW-0813">Transport</keyword>
<keyword evidence="7" id="KW-0574">Periplasm</keyword>
<keyword evidence="9" id="KW-0560">Oxidoreductase</keyword>
<keyword evidence="5 14" id="KW-0479">Metal-binding</keyword>
<feature type="binding site" description="covalent" evidence="13">
    <location>
        <position position="248"/>
    </location>
    <ligand>
        <name>heme c</name>
        <dbReference type="ChEBI" id="CHEBI:61717"/>
        <label>2</label>
    </ligand>
</feature>
<gene>
    <name evidence="16" type="ORF">GWR21_05540</name>
</gene>
<dbReference type="FunFam" id="1.10.760.10:FF:000019">
    <property type="entry name" value="Di-heme cytochrome C peroxidase"/>
    <property type="match status" value="1"/>
</dbReference>